<accession>E2ZGD3</accession>
<dbReference type="Proteomes" id="UP000006028">
    <property type="component" value="Unassembled WGS sequence"/>
</dbReference>
<dbReference type="AlphaFoldDB" id="E2ZGD3"/>
<proteinExistence type="predicted"/>
<evidence type="ECO:0008006" key="3">
    <source>
        <dbReference type="Google" id="ProtNLM"/>
    </source>
</evidence>
<sequence length="48" mass="5320">MRHLLFLLLKGGTCFAAGTAFSCLLHKSSLMRYTIFKGREIPCADGPF</sequence>
<dbReference type="PROSITE" id="PS51257">
    <property type="entry name" value="PROKAR_LIPOPROTEIN"/>
    <property type="match status" value="1"/>
</dbReference>
<protein>
    <recommendedName>
        <fullName evidence="3">Lipoprotein</fullName>
    </recommendedName>
</protein>
<comment type="caution">
    <text evidence="1">The sequence shown here is derived from an EMBL/GenBank/DDBJ whole genome shotgun (WGS) entry which is preliminary data.</text>
</comment>
<evidence type="ECO:0000313" key="2">
    <source>
        <dbReference type="Proteomes" id="UP000006028"/>
    </source>
</evidence>
<evidence type="ECO:0000313" key="1">
    <source>
        <dbReference type="EMBL" id="EFQ07760.1"/>
    </source>
</evidence>
<gene>
    <name evidence="1" type="ORF">HMPREF9436_00718</name>
</gene>
<dbReference type="EMBL" id="AECU01000062">
    <property type="protein sequence ID" value="EFQ07760.1"/>
    <property type="molecule type" value="Genomic_DNA"/>
</dbReference>
<organism evidence="1 2">
    <name type="scientific">Faecalibacterium cf. prausnitzii KLE1255</name>
    <dbReference type="NCBI Taxonomy" id="748224"/>
    <lineage>
        <taxon>Bacteria</taxon>
        <taxon>Bacillati</taxon>
        <taxon>Bacillota</taxon>
        <taxon>Clostridia</taxon>
        <taxon>Eubacteriales</taxon>
        <taxon>Oscillospiraceae</taxon>
        <taxon>Faecalibacterium</taxon>
    </lineage>
</organism>
<dbReference type="BioCyc" id="FCF748224-HMP:GTSS-3147-MONOMER"/>
<name>E2ZGD3_9FIRM</name>
<dbReference type="HOGENOM" id="CLU_3153022_0_0_9"/>
<reference evidence="1 2" key="1">
    <citation type="submission" date="2010-08" db="EMBL/GenBank/DDBJ databases">
        <authorList>
            <person name="Weinstock G."/>
            <person name="Sodergren E."/>
            <person name="Clifton S."/>
            <person name="Fulton L."/>
            <person name="Fulton B."/>
            <person name="Courtney L."/>
            <person name="Fronick C."/>
            <person name="Harrison M."/>
            <person name="Strong C."/>
            <person name="Farmer C."/>
            <person name="Delahaunty K."/>
            <person name="Markovic C."/>
            <person name="Hall O."/>
            <person name="Minx P."/>
            <person name="Tomlinson C."/>
            <person name="Mitreva M."/>
            <person name="Hou S."/>
            <person name="Chen J."/>
            <person name="Wollam A."/>
            <person name="Pepin K.H."/>
            <person name="Johnson M."/>
            <person name="Bhonagiri V."/>
            <person name="Zhang X."/>
            <person name="Suruliraj S."/>
            <person name="Warren W."/>
            <person name="Chinwalla A."/>
            <person name="Mardis E.R."/>
            <person name="Wilson R.K."/>
        </authorList>
    </citation>
    <scope>NUCLEOTIDE SEQUENCE [LARGE SCALE GENOMIC DNA]</scope>
    <source>
        <strain evidence="1 2">KLE1255</strain>
    </source>
</reference>